<dbReference type="SMART" id="SM00701">
    <property type="entry name" value="PGRP"/>
    <property type="match status" value="1"/>
</dbReference>
<comment type="similarity">
    <text evidence="1">Belongs to the N-acetylmuramoyl-L-alanine amidase 2 family.</text>
</comment>
<keyword evidence="4" id="KW-0812">Transmembrane</keyword>
<dbReference type="PANTHER" id="PTHR11022">
    <property type="entry name" value="PEPTIDOGLYCAN RECOGNITION PROTEIN"/>
    <property type="match status" value="1"/>
</dbReference>
<dbReference type="PANTHER" id="PTHR11022:SF74">
    <property type="entry name" value="PEPTIDOGLYCAN-RECOGNITION PROTEIN SA"/>
    <property type="match status" value="1"/>
</dbReference>
<dbReference type="CDD" id="cd06583">
    <property type="entry name" value="PGRP"/>
    <property type="match status" value="1"/>
</dbReference>
<dbReference type="InterPro" id="IPR002502">
    <property type="entry name" value="Amidase_domain"/>
</dbReference>
<keyword evidence="3" id="KW-0391">Immunity</keyword>
<name>A0ABD1FEI9_HYPHA</name>
<dbReference type="Proteomes" id="UP001566132">
    <property type="component" value="Unassembled WGS sequence"/>
</dbReference>
<protein>
    <recommendedName>
        <fullName evidence="5">Peptidoglycan recognition protein family domain-containing protein</fullName>
    </recommendedName>
</protein>
<comment type="caution">
    <text evidence="6">The sequence shown here is derived from an EMBL/GenBank/DDBJ whole genome shotgun (WGS) entry which is preliminary data.</text>
</comment>
<evidence type="ECO:0000256" key="3">
    <source>
        <dbReference type="ARBA" id="ARBA00022859"/>
    </source>
</evidence>
<evidence type="ECO:0000256" key="1">
    <source>
        <dbReference type="ARBA" id="ARBA00007553"/>
    </source>
</evidence>
<keyword evidence="2" id="KW-0399">Innate immunity</keyword>
<gene>
    <name evidence="6" type="ORF">ABEB36_001235</name>
</gene>
<evidence type="ECO:0000313" key="6">
    <source>
        <dbReference type="EMBL" id="KAL1517472.1"/>
    </source>
</evidence>
<sequence length="324" mass="36546">MSREEHLQFSEVVGQSPFDNPSFSNKYIQNEITKVPEAIEQVHEIIKNNSDNTPLRDRALYTEPVKSNVRIHGPVTIGNTYNVRLVTDCSNQNTFDEEDKTSSTSTPKPSAIRQYTPLMSIMLVLLLCIAVFLFIFKDDIFPTKFSTPDPKTDLFISNHPVYLKRNWGGIEVKNPPPNIHLPTELVIISHTASAGYTTFTECAYFIQKLQRSNIHDGSADIIYNFLIGGDGGIYMGVGWDRQNGIRVNSITLGFVGDFNRDEVTTTLEDTGKALLAEGVRLGKFDSGFKLVGENQTSPLRYYSPGRNMIERIRNWDHFYPGIVL</sequence>
<dbReference type="InterPro" id="IPR015510">
    <property type="entry name" value="PGRP"/>
</dbReference>
<keyword evidence="7" id="KW-1185">Reference proteome</keyword>
<evidence type="ECO:0000313" key="7">
    <source>
        <dbReference type="Proteomes" id="UP001566132"/>
    </source>
</evidence>
<dbReference type="EMBL" id="JBDJPC010000001">
    <property type="protein sequence ID" value="KAL1517472.1"/>
    <property type="molecule type" value="Genomic_DNA"/>
</dbReference>
<feature type="domain" description="Peptidoglycan recognition protein family" evidence="5">
    <location>
        <begin position="159"/>
        <end position="297"/>
    </location>
</feature>
<proteinExistence type="inferred from homology"/>
<evidence type="ECO:0000259" key="5">
    <source>
        <dbReference type="SMART" id="SM00701"/>
    </source>
</evidence>
<feature type="transmembrane region" description="Helical" evidence="4">
    <location>
        <begin position="118"/>
        <end position="136"/>
    </location>
</feature>
<reference evidence="6 7" key="1">
    <citation type="submission" date="2024-05" db="EMBL/GenBank/DDBJ databases">
        <title>Genetic variation in Jamaican populations of the coffee berry borer (Hypothenemus hampei).</title>
        <authorList>
            <person name="Errbii M."/>
            <person name="Myrie A."/>
        </authorList>
    </citation>
    <scope>NUCLEOTIDE SEQUENCE [LARGE SCALE GENOMIC DNA]</scope>
    <source>
        <strain evidence="6">JA-Hopewell-2020-01-JO</strain>
        <tissue evidence="6">Whole body</tissue>
    </source>
</reference>
<evidence type="ECO:0000256" key="4">
    <source>
        <dbReference type="SAM" id="Phobius"/>
    </source>
</evidence>
<organism evidence="6 7">
    <name type="scientific">Hypothenemus hampei</name>
    <name type="common">Coffee berry borer</name>
    <dbReference type="NCBI Taxonomy" id="57062"/>
    <lineage>
        <taxon>Eukaryota</taxon>
        <taxon>Metazoa</taxon>
        <taxon>Ecdysozoa</taxon>
        <taxon>Arthropoda</taxon>
        <taxon>Hexapoda</taxon>
        <taxon>Insecta</taxon>
        <taxon>Pterygota</taxon>
        <taxon>Neoptera</taxon>
        <taxon>Endopterygota</taxon>
        <taxon>Coleoptera</taxon>
        <taxon>Polyphaga</taxon>
        <taxon>Cucujiformia</taxon>
        <taxon>Curculionidae</taxon>
        <taxon>Scolytinae</taxon>
        <taxon>Hypothenemus</taxon>
    </lineage>
</organism>
<dbReference type="InterPro" id="IPR006619">
    <property type="entry name" value="PGRP_domain_met/bac"/>
</dbReference>
<accession>A0ABD1FEI9</accession>
<dbReference type="Pfam" id="PF01510">
    <property type="entry name" value="Amidase_2"/>
    <property type="match status" value="1"/>
</dbReference>
<dbReference type="Gene3D" id="3.40.80.10">
    <property type="entry name" value="Peptidoglycan recognition protein-like"/>
    <property type="match status" value="1"/>
</dbReference>
<keyword evidence="4" id="KW-0472">Membrane</keyword>
<dbReference type="SUPFAM" id="SSF55846">
    <property type="entry name" value="N-acetylmuramoyl-L-alanine amidase-like"/>
    <property type="match status" value="1"/>
</dbReference>
<dbReference type="GO" id="GO:0045087">
    <property type="term" value="P:innate immune response"/>
    <property type="evidence" value="ECO:0007669"/>
    <property type="project" value="UniProtKB-KW"/>
</dbReference>
<dbReference type="InterPro" id="IPR036505">
    <property type="entry name" value="Amidase/PGRP_sf"/>
</dbReference>
<dbReference type="AlphaFoldDB" id="A0ABD1FEI9"/>
<evidence type="ECO:0000256" key="2">
    <source>
        <dbReference type="ARBA" id="ARBA00022588"/>
    </source>
</evidence>
<keyword evidence="4" id="KW-1133">Transmembrane helix</keyword>